<gene>
    <name evidence="1" type="ORF">DM48_932</name>
</gene>
<reference evidence="1 2" key="1">
    <citation type="submission" date="2014-04" db="EMBL/GenBank/DDBJ databases">
        <authorList>
            <person name="Bishop-Lilly K.A."/>
            <person name="Broomall S.M."/>
            <person name="Chain P.S."/>
            <person name="Chertkov O."/>
            <person name="Coyne S.R."/>
            <person name="Daligault H.E."/>
            <person name="Davenport K.W."/>
            <person name="Erkkila T."/>
            <person name="Frey K.G."/>
            <person name="Gibbons H.S."/>
            <person name="Gu W."/>
            <person name="Jaissle J."/>
            <person name="Johnson S.L."/>
            <person name="Koroleva G.I."/>
            <person name="Ladner J.T."/>
            <person name="Lo C.-C."/>
            <person name="Minogue T.D."/>
            <person name="Munk C."/>
            <person name="Palacios G.F."/>
            <person name="Redden C.L."/>
            <person name="Rosenzweig C.N."/>
            <person name="Scholz M.B."/>
            <person name="Teshima H."/>
            <person name="Xu Y."/>
        </authorList>
    </citation>
    <scope>NUCLEOTIDE SEQUENCE [LARGE SCALE GENOMIC DNA]</scope>
    <source>
        <strain evidence="2">gladioli</strain>
    </source>
</reference>
<evidence type="ECO:0000313" key="1">
    <source>
        <dbReference type="EMBL" id="KGC12948.1"/>
    </source>
</evidence>
<organism evidence="1 2">
    <name type="scientific">Burkholderia gladioli</name>
    <name type="common">Pseudomonas marginata</name>
    <name type="synonym">Phytomonas marginata</name>
    <dbReference type="NCBI Taxonomy" id="28095"/>
    <lineage>
        <taxon>Bacteria</taxon>
        <taxon>Pseudomonadati</taxon>
        <taxon>Pseudomonadota</taxon>
        <taxon>Betaproteobacteria</taxon>
        <taxon>Burkholderiales</taxon>
        <taxon>Burkholderiaceae</taxon>
        <taxon>Burkholderia</taxon>
    </lineage>
</organism>
<protein>
    <submittedName>
        <fullName evidence="1">Uncharacterized protein</fullName>
    </submittedName>
</protein>
<dbReference type="Proteomes" id="UP000029590">
    <property type="component" value="Unassembled WGS sequence"/>
</dbReference>
<proteinExistence type="predicted"/>
<dbReference type="AlphaFoldDB" id="A0AAW3EWM8"/>
<accession>A0AAW3EWM8</accession>
<dbReference type="KEGG" id="bgo:BM43_6835"/>
<sequence>MQAKFRKLLRFTAMAAGTVLVGGWSMAVPVESGEPAGPDRRR</sequence>
<dbReference type="RefSeq" id="WP_268992186.1">
    <property type="nucleotide sequence ID" value="NZ_LAVN01000014.1"/>
</dbReference>
<name>A0AAW3EWM8_BURGA</name>
<dbReference type="EMBL" id="JPGG01000016">
    <property type="protein sequence ID" value="KGC12948.1"/>
    <property type="molecule type" value="Genomic_DNA"/>
</dbReference>
<comment type="caution">
    <text evidence="1">The sequence shown here is derived from an EMBL/GenBank/DDBJ whole genome shotgun (WGS) entry which is preliminary data.</text>
</comment>
<evidence type="ECO:0000313" key="2">
    <source>
        <dbReference type="Proteomes" id="UP000029590"/>
    </source>
</evidence>